<name>A0A9X0L3U9_SOLP1</name>
<proteinExistence type="predicted"/>
<accession>A0A9X0L3U9</accession>
<dbReference type="OrthoDB" id="9973422at2"/>
<comment type="caution">
    <text evidence="2">The sequence shown here is derived from an EMBL/GenBank/DDBJ whole genome shotgun (WGS) entry which is preliminary data.</text>
</comment>
<evidence type="ECO:0000313" key="3">
    <source>
        <dbReference type="Proteomes" id="UP000054223"/>
    </source>
</evidence>
<dbReference type="EMBL" id="LNAL01000008">
    <property type="protein sequence ID" value="KUG06906.1"/>
    <property type="molecule type" value="Genomic_DNA"/>
</dbReference>
<protein>
    <submittedName>
        <fullName evidence="2">Uncharacterized protein</fullName>
    </submittedName>
</protein>
<evidence type="ECO:0000256" key="1">
    <source>
        <dbReference type="SAM" id="Coils"/>
    </source>
</evidence>
<feature type="coiled-coil region" evidence="1">
    <location>
        <begin position="7"/>
        <end position="34"/>
    </location>
</feature>
<dbReference type="Proteomes" id="UP000054223">
    <property type="component" value="Unassembled WGS sequence"/>
</dbReference>
<sequence>MSTLAELADLPAKMHELEQRFAALELQLQAYVEAIDDDVDTATALQLTGINSRTTLVAERDRKGTLLKYRKEGTKCLYSRRSCIDYKLSKRLGGHCYLRVA</sequence>
<evidence type="ECO:0000313" key="2">
    <source>
        <dbReference type="EMBL" id="KUG06906.1"/>
    </source>
</evidence>
<dbReference type="AlphaFoldDB" id="A0A9X0L3U9"/>
<keyword evidence="3" id="KW-1185">Reference proteome</keyword>
<organism evidence="2 3">
    <name type="scientific">Solirubrum puertoriconensis</name>
    <dbReference type="NCBI Taxonomy" id="1751427"/>
    <lineage>
        <taxon>Bacteria</taxon>
        <taxon>Pseudomonadati</taxon>
        <taxon>Bacteroidota</taxon>
        <taxon>Cytophagia</taxon>
        <taxon>Cytophagales</taxon>
    </lineage>
</organism>
<gene>
    <name evidence="2" type="ORF">ASU33_06165</name>
</gene>
<reference evidence="2 3" key="1">
    <citation type="submission" date="2015-11" db="EMBL/GenBank/DDBJ databases">
        <title>Solirubrum puertoriconensis gen. nov. an environmental bacteria isolated in Puerto Rico.</title>
        <authorList>
            <person name="Cuebas-Irizarry M.F."/>
            <person name="Montalvo-Rodriguez R."/>
        </authorList>
    </citation>
    <scope>NUCLEOTIDE SEQUENCE [LARGE SCALE GENOMIC DNA]</scope>
    <source>
        <strain evidence="2 3">MC1A</strain>
    </source>
</reference>
<keyword evidence="1" id="KW-0175">Coiled coil</keyword>
<dbReference type="RefSeq" id="WP_059072600.1">
    <property type="nucleotide sequence ID" value="NZ_LNAL01000008.1"/>
</dbReference>